<accession>A0A7S4N3R7</accession>
<dbReference type="EMBL" id="HBKR01000255">
    <property type="protein sequence ID" value="CAE2263058.1"/>
    <property type="molecule type" value="Transcribed_RNA"/>
</dbReference>
<comment type="similarity">
    <text evidence="2">Belongs to the PNO1 family.</text>
</comment>
<dbReference type="PANTHER" id="PTHR12826:SF13">
    <property type="entry name" value="RNA-BINDING PROTEIN PNO1"/>
    <property type="match status" value="1"/>
</dbReference>
<feature type="domain" description="KRR1 small subunit processome component first KH" evidence="6">
    <location>
        <begin position="39"/>
        <end position="107"/>
    </location>
</feature>
<evidence type="ECO:0000256" key="4">
    <source>
        <dbReference type="ARBA" id="ARBA00023242"/>
    </source>
</evidence>
<evidence type="ECO:0000256" key="2">
    <source>
        <dbReference type="ARBA" id="ARBA00007515"/>
    </source>
</evidence>
<dbReference type="GO" id="GO:0042254">
    <property type="term" value="P:ribosome biogenesis"/>
    <property type="evidence" value="ECO:0007669"/>
    <property type="project" value="UniProtKB-ARBA"/>
</dbReference>
<dbReference type="PANTHER" id="PTHR12826">
    <property type="entry name" value="RIBONUCLEASE Y"/>
    <property type="match status" value="1"/>
</dbReference>
<evidence type="ECO:0000259" key="6">
    <source>
        <dbReference type="Pfam" id="PF17903"/>
    </source>
</evidence>
<organism evidence="8">
    <name type="scientific">Paramoeba aestuarina</name>
    <dbReference type="NCBI Taxonomy" id="180227"/>
    <lineage>
        <taxon>Eukaryota</taxon>
        <taxon>Amoebozoa</taxon>
        <taxon>Discosea</taxon>
        <taxon>Flabellinia</taxon>
        <taxon>Dactylopodida</taxon>
        <taxon>Paramoebidae</taxon>
        <taxon>Paramoeba</taxon>
    </lineage>
</organism>
<reference evidence="8" key="1">
    <citation type="submission" date="2021-01" db="EMBL/GenBank/DDBJ databases">
        <authorList>
            <person name="Corre E."/>
            <person name="Pelletier E."/>
            <person name="Niang G."/>
            <person name="Scheremetjew M."/>
            <person name="Finn R."/>
            <person name="Kale V."/>
            <person name="Holt S."/>
            <person name="Cochrane G."/>
            <person name="Meng A."/>
            <person name="Brown T."/>
            <person name="Cohen L."/>
        </authorList>
    </citation>
    <scope>NUCLEOTIDE SEQUENCE</scope>
    <source>
        <strain evidence="8">SoJaBio B1-5/56/2</strain>
    </source>
</reference>
<dbReference type="Gene3D" id="3.30.1370.10">
    <property type="entry name" value="K Homology domain, type 1"/>
    <property type="match status" value="2"/>
</dbReference>
<evidence type="ECO:0000256" key="3">
    <source>
        <dbReference type="ARBA" id="ARBA00022884"/>
    </source>
</evidence>
<feature type="region of interest" description="Disordered" evidence="5">
    <location>
        <begin position="1"/>
        <end position="28"/>
    </location>
</feature>
<dbReference type="InterPro" id="IPR041174">
    <property type="entry name" value="KRR1-like_KH1"/>
</dbReference>
<name>A0A7S4N3R7_9EUKA</name>
<keyword evidence="3" id="KW-0694">RNA-binding</keyword>
<evidence type="ECO:0000256" key="1">
    <source>
        <dbReference type="ARBA" id="ARBA00004604"/>
    </source>
</evidence>
<dbReference type="CDD" id="cd22392">
    <property type="entry name" value="KH-I_PNO1_rpt2"/>
    <property type="match status" value="1"/>
</dbReference>
<dbReference type="Pfam" id="PF17903">
    <property type="entry name" value="KH_KRR1_1st"/>
    <property type="match status" value="1"/>
</dbReference>
<dbReference type="InterPro" id="IPR055212">
    <property type="entry name" value="KH-I_PNO1_first"/>
</dbReference>
<sequence length="210" mass="23721">MEACPQGQARGELRAPPRKQGYQTAVNRSEGDMRSVRVPFHRFSPVKQKWTQIYTPIVEMCKLEIRMNLKTRSIDIRAGPNTTDDSALQKGEDFIRAVVIGFEINDALALIRLDDIYLDGFEVKDVKTLKGDNLSRCIGRMSGSHGKTKFSLENITRTRIVIADTHLHLMGQVQNIRIAKTALVDLIRGSPATKVISKSRRLMTRINEMV</sequence>
<proteinExistence type="inferred from homology"/>
<evidence type="ECO:0008006" key="9">
    <source>
        <dbReference type="Google" id="ProtNLM"/>
    </source>
</evidence>
<evidence type="ECO:0000259" key="7">
    <source>
        <dbReference type="Pfam" id="PF22891"/>
    </source>
</evidence>
<dbReference type="Pfam" id="PF22891">
    <property type="entry name" value="KH_PNO1_2nd"/>
    <property type="match status" value="1"/>
</dbReference>
<keyword evidence="4" id="KW-0539">Nucleus</keyword>
<dbReference type="SUPFAM" id="SSF54791">
    <property type="entry name" value="Eukaryotic type KH-domain (KH-domain type I)"/>
    <property type="match status" value="1"/>
</dbReference>
<protein>
    <recommendedName>
        <fullName evidence="9">Pre-rRNA-processing protein PNO1</fullName>
    </recommendedName>
</protein>
<dbReference type="GO" id="GO:0003723">
    <property type="term" value="F:RNA binding"/>
    <property type="evidence" value="ECO:0007669"/>
    <property type="project" value="UniProtKB-KW"/>
</dbReference>
<comment type="subcellular location">
    <subcellularLocation>
        <location evidence="1">Nucleus</location>
        <location evidence="1">Nucleolus</location>
    </subcellularLocation>
</comment>
<evidence type="ECO:0000256" key="5">
    <source>
        <dbReference type="SAM" id="MobiDB-lite"/>
    </source>
</evidence>
<evidence type="ECO:0000313" key="8">
    <source>
        <dbReference type="EMBL" id="CAE2263058.1"/>
    </source>
</evidence>
<dbReference type="AlphaFoldDB" id="A0A7S4N3R7"/>
<dbReference type="InterPro" id="IPR036612">
    <property type="entry name" value="KH_dom_type_1_sf"/>
</dbReference>
<dbReference type="InterPro" id="IPR055211">
    <property type="entry name" value="KH_PNO1_2nd"/>
</dbReference>
<feature type="domain" description="PNO1 second type I KH" evidence="7">
    <location>
        <begin position="121"/>
        <end position="202"/>
    </location>
</feature>
<dbReference type="GO" id="GO:0005730">
    <property type="term" value="C:nucleolus"/>
    <property type="evidence" value="ECO:0007669"/>
    <property type="project" value="UniProtKB-SubCell"/>
</dbReference>
<dbReference type="CDD" id="cd22391">
    <property type="entry name" value="KH-I_PNO1_rpt1"/>
    <property type="match status" value="1"/>
</dbReference>
<gene>
    <name evidence="8" type="ORF">NAES01612_LOCUS140</name>
</gene>